<evidence type="ECO:0008006" key="5">
    <source>
        <dbReference type="Google" id="ProtNLM"/>
    </source>
</evidence>
<accession>A0ABR4D046</accession>
<evidence type="ECO:0000259" key="1">
    <source>
        <dbReference type="Pfam" id="PF14479"/>
    </source>
</evidence>
<feature type="domain" description="DUF7580" evidence="2">
    <location>
        <begin position="338"/>
        <end position="529"/>
    </location>
</feature>
<dbReference type="Pfam" id="PF24476">
    <property type="entry name" value="DUF7580"/>
    <property type="match status" value="1"/>
</dbReference>
<evidence type="ECO:0000313" key="4">
    <source>
        <dbReference type="Proteomes" id="UP001595075"/>
    </source>
</evidence>
<evidence type="ECO:0000259" key="2">
    <source>
        <dbReference type="Pfam" id="PF24476"/>
    </source>
</evidence>
<keyword evidence="4" id="KW-1185">Reference proteome</keyword>
<sequence length="565" mass="63717">MAEAIGLALGTTGLISVAQMCIKVAQVVKGMKQFREETTTLFATYEFEYVRLNLWVTQVLGVSVSYDDLKDLNLADAELPSMLSGDAQIDLRAPLHNALNEVKRILVSLVGLLEKYRATEVSVPRRAGFKTKIYKDGGQEAIESLLREFKSWNDRLEGVLESRLRSILISNMQVQILAAASTPEQLHTIELASRSSHPALNNQVLFRQSLIEIESRDMTDARNLHVSAAHIEPRRAPREKNNNLREMGILTKSGSAEERILQEWKFGQPDWTANQITEAMNRASKLASMLHLDCKPENLRCLDLVGYTTVDTPLGRSDSQRIDFCFLYRIPAFADDFAEPLSLREALNTTILKSESDKPTLSEKFSIATALAKSLLAFHSSNWLHKAMCSSSVIFFRGKEGTRLLYSQPYLSGFEFARPDTARDQTLDAFGGDDFDIFCHPDLVQTIASGQSGKPRYQRQYDIYGLGMMLLEIGCWSPMSIYAKNKAKDLTNHEQFLKTAGRSLPPRVGTQYRDVVMRCLQWRPDAEKDPVGWSETDEAREDRQSQVKLFMQSVVNVLEGCHCRI</sequence>
<dbReference type="Gene3D" id="1.20.120.1020">
    <property type="entry name" value="Prion-inhibition and propagation, HeLo domain"/>
    <property type="match status" value="1"/>
</dbReference>
<dbReference type="SUPFAM" id="SSF56112">
    <property type="entry name" value="Protein kinase-like (PK-like)"/>
    <property type="match status" value="1"/>
</dbReference>
<dbReference type="EMBL" id="JAZHXI010000001">
    <property type="protein sequence ID" value="KAL2075126.1"/>
    <property type="molecule type" value="Genomic_DNA"/>
</dbReference>
<name>A0ABR4D046_9HELO</name>
<protein>
    <recommendedName>
        <fullName evidence="5">Protein kinase domain-containing protein</fullName>
    </recommendedName>
</protein>
<evidence type="ECO:0000313" key="3">
    <source>
        <dbReference type="EMBL" id="KAL2075126.1"/>
    </source>
</evidence>
<dbReference type="Proteomes" id="UP001595075">
    <property type="component" value="Unassembled WGS sequence"/>
</dbReference>
<reference evidence="3 4" key="1">
    <citation type="journal article" date="2024" name="Commun. Biol.">
        <title>Comparative genomic analysis of thermophilic fungi reveals convergent evolutionary adaptations and gene losses.</title>
        <authorList>
            <person name="Steindorff A.S."/>
            <person name="Aguilar-Pontes M.V."/>
            <person name="Robinson A.J."/>
            <person name="Andreopoulos B."/>
            <person name="LaButti K."/>
            <person name="Kuo A."/>
            <person name="Mondo S."/>
            <person name="Riley R."/>
            <person name="Otillar R."/>
            <person name="Haridas S."/>
            <person name="Lipzen A."/>
            <person name="Grimwood J."/>
            <person name="Schmutz J."/>
            <person name="Clum A."/>
            <person name="Reid I.D."/>
            <person name="Moisan M.C."/>
            <person name="Butler G."/>
            <person name="Nguyen T.T.M."/>
            <person name="Dewar K."/>
            <person name="Conant G."/>
            <person name="Drula E."/>
            <person name="Henrissat B."/>
            <person name="Hansel C."/>
            <person name="Singer S."/>
            <person name="Hutchinson M.I."/>
            <person name="de Vries R.P."/>
            <person name="Natvig D.O."/>
            <person name="Powell A.J."/>
            <person name="Tsang A."/>
            <person name="Grigoriev I.V."/>
        </authorList>
    </citation>
    <scope>NUCLEOTIDE SEQUENCE [LARGE SCALE GENOMIC DNA]</scope>
    <source>
        <strain evidence="3 4">CBS 494.80</strain>
    </source>
</reference>
<dbReference type="InterPro" id="IPR038305">
    <property type="entry name" value="HeLo_sf"/>
</dbReference>
<dbReference type="PANTHER" id="PTHR37542:SF1">
    <property type="entry name" value="PRION-INHIBITION AND PROPAGATION HELO DOMAIN-CONTAINING PROTEIN"/>
    <property type="match status" value="1"/>
</dbReference>
<dbReference type="Pfam" id="PF14479">
    <property type="entry name" value="HeLo"/>
    <property type="match status" value="1"/>
</dbReference>
<dbReference type="PANTHER" id="PTHR37542">
    <property type="entry name" value="HELO DOMAIN-CONTAINING PROTEIN-RELATED"/>
    <property type="match status" value="1"/>
</dbReference>
<organism evidence="3 4">
    <name type="scientific">Oculimacula yallundae</name>
    <dbReference type="NCBI Taxonomy" id="86028"/>
    <lineage>
        <taxon>Eukaryota</taxon>
        <taxon>Fungi</taxon>
        <taxon>Dikarya</taxon>
        <taxon>Ascomycota</taxon>
        <taxon>Pezizomycotina</taxon>
        <taxon>Leotiomycetes</taxon>
        <taxon>Helotiales</taxon>
        <taxon>Ploettnerulaceae</taxon>
        <taxon>Oculimacula</taxon>
    </lineage>
</organism>
<dbReference type="Gene3D" id="1.10.510.10">
    <property type="entry name" value="Transferase(Phosphotransferase) domain 1"/>
    <property type="match status" value="1"/>
</dbReference>
<dbReference type="InterPro" id="IPR029498">
    <property type="entry name" value="HeLo_dom"/>
</dbReference>
<proteinExistence type="predicted"/>
<comment type="caution">
    <text evidence="3">The sequence shown here is derived from an EMBL/GenBank/DDBJ whole genome shotgun (WGS) entry which is preliminary data.</text>
</comment>
<dbReference type="InterPro" id="IPR011009">
    <property type="entry name" value="Kinase-like_dom_sf"/>
</dbReference>
<feature type="domain" description="Prion-inhibition and propagation HeLo" evidence="1">
    <location>
        <begin position="6"/>
        <end position="116"/>
    </location>
</feature>
<dbReference type="InterPro" id="IPR056002">
    <property type="entry name" value="DUF7580"/>
</dbReference>
<gene>
    <name evidence="3" type="ORF">VTL71DRAFT_68</name>
</gene>